<evidence type="ECO:0000313" key="6">
    <source>
        <dbReference type="EMBL" id="SHK21111.1"/>
    </source>
</evidence>
<keyword evidence="6" id="KW-0282">Flagellum</keyword>
<name>A0A1M6QLJ3_9AQUI</name>
<organism evidence="6 7">
    <name type="scientific">Thermocrinis minervae</name>
    <dbReference type="NCBI Taxonomy" id="381751"/>
    <lineage>
        <taxon>Bacteria</taxon>
        <taxon>Pseudomonadati</taxon>
        <taxon>Aquificota</taxon>
        <taxon>Aquificia</taxon>
        <taxon>Aquificales</taxon>
        <taxon>Aquificaceae</taxon>
        <taxon>Thermocrinis</taxon>
    </lineage>
</organism>
<evidence type="ECO:0000256" key="3">
    <source>
        <dbReference type="RuleBase" id="RU362073"/>
    </source>
</evidence>
<sequence>MALRINFNYESAVTHTSLLQTEREMNKSLLRLSTGLRILNASDDSAGLFVADQLAIVASGLQTGNLNIQTGISALTIAENSAGQVFNKLNEIYARAGRAANDINDPNARAALQQEIMNFVDAIQKIGTDTEYNGIKLLDGTFQNKYIHYGPRYGQVVNVSIGDLRAQSLGAYIVDGTGRVTSGTGSLTSLTGTLYTLDSGDYLRVGGKTVLYNNSTNVYLVDAATAVQNINNDASLQAMGIEAVAKNQSTAATFTGVFTETSATSPGTVNLNFYIGQATVGTPTFSVTGITANTSLNDLVSQINAAASAANAPVTASIDNGKLVLKTTNGETIAIEASYTGSGTATINFDQLLEGATSVTGVTNGGSAYAVKIGQLSIYSSNPFVVNENGVDIVGTNGTADANLNATFNNLYSINVSTNAGAERALLIVKKALQKADTIRAQIGAVMNNLQSIYDAQNVAYDNTKNAENVIRNTDYAQEMSNFTSLQIKMQSSIAMLAQANQLPQLVLQLLR</sequence>
<dbReference type="OrthoDB" id="9796789at2"/>
<comment type="similarity">
    <text evidence="1 3">Belongs to the bacterial flagellin family.</text>
</comment>
<keyword evidence="7" id="KW-1185">Reference proteome</keyword>
<dbReference type="InterPro" id="IPR001029">
    <property type="entry name" value="Flagellin_N"/>
</dbReference>
<dbReference type="AlphaFoldDB" id="A0A1M6QLJ3"/>
<keyword evidence="6" id="KW-0969">Cilium</keyword>
<evidence type="ECO:0000259" key="5">
    <source>
        <dbReference type="Pfam" id="PF00700"/>
    </source>
</evidence>
<feature type="domain" description="Flagellin N-terminal" evidence="4">
    <location>
        <begin position="5"/>
        <end position="142"/>
    </location>
</feature>
<keyword evidence="3" id="KW-0964">Secreted</keyword>
<comment type="subcellular location">
    <subcellularLocation>
        <location evidence="3">Secreted</location>
    </subcellularLocation>
    <subcellularLocation>
        <location evidence="3">Bacterial flagellum</location>
    </subcellularLocation>
</comment>
<keyword evidence="2 3" id="KW-0975">Bacterial flagellum</keyword>
<protein>
    <recommendedName>
        <fullName evidence="3">Flagellin</fullName>
    </recommendedName>
</protein>
<evidence type="ECO:0000256" key="2">
    <source>
        <dbReference type="ARBA" id="ARBA00023143"/>
    </source>
</evidence>
<keyword evidence="6" id="KW-0966">Cell projection</keyword>
<dbReference type="PANTHER" id="PTHR42792">
    <property type="entry name" value="FLAGELLIN"/>
    <property type="match status" value="1"/>
</dbReference>
<dbReference type="GO" id="GO:0005576">
    <property type="term" value="C:extracellular region"/>
    <property type="evidence" value="ECO:0007669"/>
    <property type="project" value="UniProtKB-SubCell"/>
</dbReference>
<dbReference type="PRINTS" id="PR00207">
    <property type="entry name" value="FLAGELLIN"/>
</dbReference>
<feature type="domain" description="Flagellin C-terminal" evidence="5">
    <location>
        <begin position="428"/>
        <end position="511"/>
    </location>
</feature>
<dbReference type="STRING" id="381751.SAMN05444391_0290"/>
<gene>
    <name evidence="6" type="ORF">SAMN05444391_0290</name>
</gene>
<dbReference type="Gene3D" id="1.20.1330.10">
    <property type="entry name" value="f41 fragment of flagellin, N-terminal domain"/>
    <property type="match status" value="2"/>
</dbReference>
<evidence type="ECO:0000256" key="1">
    <source>
        <dbReference type="ARBA" id="ARBA00005709"/>
    </source>
</evidence>
<dbReference type="SUPFAM" id="SSF64518">
    <property type="entry name" value="Phase 1 flagellin"/>
    <property type="match status" value="1"/>
</dbReference>
<accession>A0A1M6QLJ3</accession>
<evidence type="ECO:0000313" key="7">
    <source>
        <dbReference type="Proteomes" id="UP000189810"/>
    </source>
</evidence>
<comment type="function">
    <text evidence="3">Flagellin is the subunit protein which polymerizes to form the filaments of bacterial flagella.</text>
</comment>
<dbReference type="InterPro" id="IPR046358">
    <property type="entry name" value="Flagellin_C"/>
</dbReference>
<dbReference type="PANTHER" id="PTHR42792:SF2">
    <property type="entry name" value="FLAGELLIN"/>
    <property type="match status" value="1"/>
</dbReference>
<dbReference type="Proteomes" id="UP000189810">
    <property type="component" value="Chromosome I"/>
</dbReference>
<evidence type="ECO:0000259" key="4">
    <source>
        <dbReference type="Pfam" id="PF00669"/>
    </source>
</evidence>
<dbReference type="GO" id="GO:0005198">
    <property type="term" value="F:structural molecule activity"/>
    <property type="evidence" value="ECO:0007669"/>
    <property type="project" value="UniProtKB-UniRule"/>
</dbReference>
<dbReference type="EMBL" id="LT670846">
    <property type="protein sequence ID" value="SHK21111.1"/>
    <property type="molecule type" value="Genomic_DNA"/>
</dbReference>
<reference evidence="6 7" key="1">
    <citation type="submission" date="2016-11" db="EMBL/GenBank/DDBJ databases">
        <authorList>
            <person name="Jaros S."/>
            <person name="Januszkiewicz K."/>
            <person name="Wedrychowicz H."/>
        </authorList>
    </citation>
    <scope>NUCLEOTIDE SEQUENCE [LARGE SCALE GENOMIC DNA]</scope>
    <source>
        <strain evidence="6 7">DSM 19557</strain>
    </source>
</reference>
<dbReference type="Pfam" id="PF00669">
    <property type="entry name" value="Flagellin_N"/>
    <property type="match status" value="1"/>
</dbReference>
<dbReference type="InterPro" id="IPR042187">
    <property type="entry name" value="Flagellin_C_sub2"/>
</dbReference>
<dbReference type="RefSeq" id="WP_079653479.1">
    <property type="nucleotide sequence ID" value="NZ_LT670846.1"/>
</dbReference>
<dbReference type="InterPro" id="IPR001492">
    <property type="entry name" value="Flagellin"/>
</dbReference>
<dbReference type="GO" id="GO:0009288">
    <property type="term" value="C:bacterial-type flagellum"/>
    <property type="evidence" value="ECO:0007669"/>
    <property type="project" value="UniProtKB-SubCell"/>
</dbReference>
<dbReference type="Gene3D" id="6.10.10.10">
    <property type="entry name" value="Flagellar export chaperone, C-terminal domain"/>
    <property type="match status" value="1"/>
</dbReference>
<dbReference type="Pfam" id="PF00700">
    <property type="entry name" value="Flagellin_C"/>
    <property type="match status" value="1"/>
</dbReference>
<proteinExistence type="inferred from homology"/>